<reference evidence="6" key="3">
    <citation type="submission" date="2025-04" db="UniProtKB">
        <authorList>
            <consortium name="RefSeq"/>
        </authorList>
    </citation>
    <scope>IDENTIFICATION</scope>
    <source>
        <strain evidence="6">Nigerian</strain>
        <tissue evidence="6">Liver and blood</tissue>
    </source>
</reference>
<keyword evidence="5" id="KW-1185">Reference proteome</keyword>
<dbReference type="Proteomes" id="UP000008143">
    <property type="component" value="Chromosome 3"/>
</dbReference>
<dbReference type="InterPro" id="IPR014756">
    <property type="entry name" value="Ig_E-set"/>
</dbReference>
<dbReference type="KEGG" id="xtr:100486117"/>
<proteinExistence type="inferred from homology"/>
<sequence>MKRPLLWALSLCILCFVIGFIYRFTQIESFSRHYPHKIHEDTQSGSSPSPPPSPEDKEVQNLLRMTAWNIAPLPGAFQLSTSHRTSSYMLLHPRSTYTMGETIEVLITAKDHKGHPKTHGGDLFNAKLYSASMKAGVSGSVQDYNNGTYTATFLLVWPGETKISVRLIHSSEAIAILHEKRVSRPDKVYFNGYFELNGIKEVVECNIDLPGRDVCEYYDAGSGEKWVCVRPKSLPCNSYREHSSGEVRDIYNDMEKPFVSMSVTDQEIRTTVKALNVMPKNSSRNGTRTKCRSGLPIPNPSGFYYQDLWESLVCSNQHFPDASSVANCLAGKNVYMFGDSTLRQWWTYLVDFVPTLKEIDLHVAHHPGPRLAVDTEHNYLVQWRAHQKPLRMEKTWIRELHSIASELDSLGGRKGLVIVINWWAHFLTFPIEIYVRRLRGIRDAVKRLLELNSEIKILIKSANTGYRFAHSSDWLSLQLDTVMRAMFSDLSVTILDVWQMTSCHREPENLHPSRTIVRNEVDLMLSFICPS</sequence>
<dbReference type="PANTHER" id="PTHR16165:SF33">
    <property type="entry name" value="NXPE FAMILY MEMBER 3-LIKE"/>
    <property type="match status" value="1"/>
</dbReference>
<protein>
    <submittedName>
        <fullName evidence="4 6">NXPE family member 3</fullName>
    </submittedName>
</protein>
<evidence type="ECO:0000313" key="5">
    <source>
        <dbReference type="Proteomes" id="UP000008143"/>
    </source>
</evidence>
<feature type="region of interest" description="Disordered" evidence="2">
    <location>
        <begin position="38"/>
        <end position="57"/>
    </location>
</feature>
<dbReference type="RefSeq" id="XP_017948069.2">
    <property type="nucleotide sequence ID" value="XM_018092580.2"/>
</dbReference>
<evidence type="ECO:0000313" key="4">
    <source>
        <dbReference type="Ensembl" id="ENSXETP00000074646"/>
    </source>
</evidence>
<dbReference type="Xenbase" id="XB-GENE-29078171">
    <property type="gene designation" value="LOC100486117"/>
</dbReference>
<dbReference type="InterPro" id="IPR026845">
    <property type="entry name" value="NXPH/NXPE"/>
</dbReference>
<evidence type="ECO:0000256" key="2">
    <source>
        <dbReference type="SAM" id="MobiDB-lite"/>
    </source>
</evidence>
<reference evidence="4" key="1">
    <citation type="journal article" date="2010" name="Science">
        <title>The genome of the Western clawed frog Xenopus tropicalis.</title>
        <authorList>
            <person name="Hellsten U."/>
            <person name="Harland R.M."/>
            <person name="Gilchrist M.J."/>
            <person name="Hendrix D."/>
            <person name="Jurka J."/>
            <person name="Kapitonov V."/>
            <person name="Ovcharenko I."/>
            <person name="Putnam N.H."/>
            <person name="Shu S."/>
            <person name="Taher L."/>
            <person name="Blitz I.L."/>
            <person name="Blumberg B."/>
            <person name="Dichmann D.S."/>
            <person name="Dubchak I."/>
            <person name="Amaya E."/>
            <person name="Detter J.C."/>
            <person name="Fletcher R."/>
            <person name="Gerhard D.S."/>
            <person name="Goodstein D."/>
            <person name="Graves T."/>
            <person name="Grigoriev I.V."/>
            <person name="Grimwood J."/>
            <person name="Kawashima T."/>
            <person name="Lindquist E."/>
            <person name="Lucas S.M."/>
            <person name="Mead P.E."/>
            <person name="Mitros T."/>
            <person name="Ogino H."/>
            <person name="Ohta Y."/>
            <person name="Poliakov A.V."/>
            <person name="Pollet N."/>
            <person name="Robert J."/>
            <person name="Salamov A."/>
            <person name="Sater A.K."/>
            <person name="Schmutz J."/>
            <person name="Terry A."/>
            <person name="Vize P.D."/>
            <person name="Warren W.C."/>
            <person name="Wells D."/>
            <person name="Wills A."/>
            <person name="Wilson R.K."/>
            <person name="Zimmerman L.B."/>
            <person name="Zorn A.M."/>
            <person name="Grainger R."/>
            <person name="Grammer T."/>
            <person name="Khokha M.K."/>
            <person name="Richardson P.M."/>
            <person name="Rokhsar D.S."/>
        </authorList>
    </citation>
    <scope>NUCLEOTIDE SEQUENCE [LARGE SCALE GENOMIC DNA]</scope>
    <source>
        <strain evidence="4">Nigerian</strain>
    </source>
</reference>
<dbReference type="GeneID" id="100486117"/>
<dbReference type="Pfam" id="PF24536">
    <property type="entry name" value="NXPE4_C"/>
    <property type="match status" value="1"/>
</dbReference>
<gene>
    <name evidence="4 6 7" type="primary">LOC100486117</name>
</gene>
<dbReference type="PANTHER" id="PTHR16165">
    <property type="entry name" value="NXPE FAMILY MEMBER"/>
    <property type="match status" value="1"/>
</dbReference>
<dbReference type="OrthoDB" id="5950832at2759"/>
<evidence type="ECO:0000313" key="7">
    <source>
        <dbReference type="Xenbase" id="XB-GENE-29078171"/>
    </source>
</evidence>
<dbReference type="InterPro" id="IPR057106">
    <property type="entry name" value="NXPE4_C"/>
</dbReference>
<reference evidence="4" key="2">
    <citation type="submission" date="2020-05" db="UniProtKB">
        <authorList>
            <consortium name="Ensembl"/>
        </authorList>
    </citation>
    <scope>IDENTIFICATION</scope>
</reference>
<dbReference type="Bgee" id="ENSXETG00000036636">
    <property type="expression patterns" value="Expressed in brain and 2 other cell types or tissues"/>
</dbReference>
<evidence type="ECO:0000256" key="1">
    <source>
        <dbReference type="ARBA" id="ARBA00005431"/>
    </source>
</evidence>
<name>A0A6I8QQN8_XENTR</name>
<dbReference type="GeneTree" id="ENSGT00950000182866"/>
<comment type="similarity">
    <text evidence="1">Belongs to the NXPE family.</text>
</comment>
<dbReference type="Ensembl" id="ENSXETT00000099839">
    <property type="protein sequence ID" value="ENSXETP00000074646"/>
    <property type="gene ID" value="ENSXETG00000036636"/>
</dbReference>
<evidence type="ECO:0000259" key="3">
    <source>
        <dbReference type="Pfam" id="PF24536"/>
    </source>
</evidence>
<evidence type="ECO:0000313" key="6">
    <source>
        <dbReference type="RefSeq" id="XP_017948069.2"/>
    </source>
</evidence>
<feature type="domain" description="NXPE C-terminal" evidence="3">
    <location>
        <begin position="309"/>
        <end position="529"/>
    </location>
</feature>
<organism evidence="4">
    <name type="scientific">Xenopus tropicalis</name>
    <name type="common">Western clawed frog</name>
    <name type="synonym">Silurana tropicalis</name>
    <dbReference type="NCBI Taxonomy" id="8364"/>
    <lineage>
        <taxon>Eukaryota</taxon>
        <taxon>Metazoa</taxon>
        <taxon>Chordata</taxon>
        <taxon>Craniata</taxon>
        <taxon>Vertebrata</taxon>
        <taxon>Euteleostomi</taxon>
        <taxon>Amphibia</taxon>
        <taxon>Batrachia</taxon>
        <taxon>Anura</taxon>
        <taxon>Pipoidea</taxon>
        <taxon>Pipidae</taxon>
        <taxon>Xenopodinae</taxon>
        <taxon>Xenopus</taxon>
        <taxon>Silurana</taxon>
    </lineage>
</organism>
<accession>A0A6I8QQN8</accession>
<dbReference type="SUPFAM" id="SSF81296">
    <property type="entry name" value="E set domains"/>
    <property type="match status" value="1"/>
</dbReference>
<dbReference type="InterPro" id="IPR013783">
    <property type="entry name" value="Ig-like_fold"/>
</dbReference>
<dbReference type="Gene3D" id="2.60.40.10">
    <property type="entry name" value="Immunoglobulins"/>
    <property type="match status" value="1"/>
</dbReference>
<dbReference type="AGR" id="Xenbase:XB-GENE-29078171"/>
<dbReference type="OMA" id="ACCSDWY"/>
<dbReference type="AlphaFoldDB" id="A0A6I8QQN8"/>
<dbReference type="Pfam" id="PF06312">
    <property type="entry name" value="Neurexophilin"/>
    <property type="match status" value="1"/>
</dbReference>